<proteinExistence type="predicted"/>
<reference evidence="2 3" key="1">
    <citation type="submission" date="2023-06" db="EMBL/GenBank/DDBJ databases">
        <title>Microbacterium sp. nov., isolated from a waste landfill.</title>
        <authorList>
            <person name="Wen W."/>
        </authorList>
    </citation>
    <scope>NUCLEOTIDE SEQUENCE [LARGE SCALE GENOMIC DNA]</scope>
    <source>
        <strain evidence="2 3">ASV49</strain>
    </source>
</reference>
<feature type="region of interest" description="Disordered" evidence="1">
    <location>
        <begin position="1"/>
        <end position="70"/>
    </location>
</feature>
<comment type="caution">
    <text evidence="2">The sequence shown here is derived from an EMBL/GenBank/DDBJ whole genome shotgun (WGS) entry which is preliminary data.</text>
</comment>
<evidence type="ECO:0000313" key="2">
    <source>
        <dbReference type="EMBL" id="MDL9977838.1"/>
    </source>
</evidence>
<feature type="compositionally biased region" description="Basic and acidic residues" evidence="1">
    <location>
        <begin position="1"/>
        <end position="13"/>
    </location>
</feature>
<gene>
    <name evidence="2" type="ORF">QSV35_00705</name>
</gene>
<name>A0ABT7MTS6_9MICO</name>
<evidence type="ECO:0000313" key="3">
    <source>
        <dbReference type="Proteomes" id="UP001235064"/>
    </source>
</evidence>
<keyword evidence="3" id="KW-1185">Reference proteome</keyword>
<protein>
    <submittedName>
        <fullName evidence="2">Uncharacterized protein</fullName>
    </submittedName>
</protein>
<sequence>MGWLRDLFRRGGDEAPYIPPEGRLTEDPIQPLPNPYGPGRSNPTTPGLGGYAAGPHIAPGYHEPDRPQDR</sequence>
<organism evidence="2 3">
    <name type="scientific">Microbacterium candidum</name>
    <dbReference type="NCBI Taxonomy" id="3041922"/>
    <lineage>
        <taxon>Bacteria</taxon>
        <taxon>Bacillati</taxon>
        <taxon>Actinomycetota</taxon>
        <taxon>Actinomycetes</taxon>
        <taxon>Micrococcales</taxon>
        <taxon>Microbacteriaceae</taxon>
        <taxon>Microbacterium</taxon>
    </lineage>
</organism>
<evidence type="ECO:0000256" key="1">
    <source>
        <dbReference type="SAM" id="MobiDB-lite"/>
    </source>
</evidence>
<accession>A0ABT7MTS6</accession>
<dbReference type="EMBL" id="JASXSZ010000001">
    <property type="protein sequence ID" value="MDL9977838.1"/>
    <property type="molecule type" value="Genomic_DNA"/>
</dbReference>
<dbReference type="RefSeq" id="WP_286285671.1">
    <property type="nucleotide sequence ID" value="NZ_JASXSZ010000001.1"/>
</dbReference>
<dbReference type="Proteomes" id="UP001235064">
    <property type="component" value="Unassembled WGS sequence"/>
</dbReference>